<evidence type="ECO:0000313" key="1">
    <source>
        <dbReference type="EMBL" id="AJF40699.1"/>
    </source>
</evidence>
<dbReference type="EMBL" id="KP280062">
    <property type="protein sequence ID" value="AJF40699.1"/>
    <property type="molecule type" value="Genomic_DNA"/>
</dbReference>
<sequence length="108" mass="12676">MNNEFVVMVTYTCPVCFKEHSRNVEILIHKQMKPIKNTKAGHRLCDEHYKDGYICLVEVDPVTECTTGTYMYVREEVYPQLFNVERGEHEFVFIEPSATEKLRSTIPE</sequence>
<evidence type="ECO:0000313" key="2">
    <source>
        <dbReference type="Proteomes" id="UP000031803"/>
    </source>
</evidence>
<name>A0A0B5HAF1_9CAUD</name>
<dbReference type="OrthoDB" id="32296at10239"/>
<protein>
    <submittedName>
        <fullName evidence="1">Uncharacterized protein</fullName>
    </submittedName>
</protein>
<reference evidence="1 2" key="1">
    <citation type="submission" date="2014-12" db="EMBL/GenBank/DDBJ databases">
        <title>Complete genome sequences of three Vibrio cholerae specific bacteriophages.</title>
        <authorList>
            <person name="Bhandare S.G."/>
            <person name="Warry A."/>
            <person name="Emes R.D."/>
            <person name="Hooton S.P.T."/>
            <person name="Barrow P.A."/>
            <person name="Atterbury R.J."/>
        </authorList>
    </citation>
    <scope>NUCLEOTIDE SEQUENCE [LARGE SCALE GENOMIC DNA]</scope>
</reference>
<proteinExistence type="predicted"/>
<accession>A0A0B5HAF1</accession>
<organism evidence="1 2">
    <name type="scientific">Vibrio phage phi 1</name>
    <dbReference type="NCBI Taxonomy" id="1589297"/>
    <lineage>
        <taxon>Viruses</taxon>
        <taxon>Duplodnaviria</taxon>
        <taxon>Heunggongvirae</taxon>
        <taxon>Uroviricota</taxon>
        <taxon>Caudoviricetes</taxon>
        <taxon>Schitoviridae</taxon>
        <taxon>Pacinivirus</taxon>
        <taxon>Pacinivirus phi1</taxon>
    </lineage>
</organism>
<dbReference type="Proteomes" id="UP000031803">
    <property type="component" value="Segment"/>
</dbReference>
<dbReference type="GeneID" id="26625637"/>
<dbReference type="RefSeq" id="YP_009198559.1">
    <property type="nucleotide sequence ID" value="NC_028799.1"/>
</dbReference>
<dbReference type="KEGG" id="vg:26625637"/>
<keyword evidence="2" id="KW-1185">Reference proteome</keyword>
<gene>
    <name evidence="1" type="ORF">SBVP1_0041</name>
</gene>